<dbReference type="EMBL" id="RCHU02000003">
    <property type="protein sequence ID" value="KAL3599427.1"/>
    <property type="molecule type" value="Genomic_DNA"/>
</dbReference>
<evidence type="ECO:0000313" key="2">
    <source>
        <dbReference type="Proteomes" id="UP000309997"/>
    </source>
</evidence>
<sequence>MVCRRSVLRSVLKTEAWMMMIPPLHPNRAIIYSFSPARTVGFSSSKTTSIRALESHHFGRTKPALVNCFCSYSNEGDQDQEPPQEAVLKVISEVSKTQARVGQTTNVVIGGTVVDDSTDEWLALDKKVNSYPTVRGFTAIGTGGDDFVQAMVIAVESVIQQPIPEGQVRQKVSSRGKYVSVNIGPVQVVSSEQVQAVYNAMRKDDRMKYFLYLDLVGLYGLLISSGSGTTLLVRSVLTGKLTTVSTIYQALQGTASTTVVKSRKAVGIMLTDAEQPVLNVDSRDVLERKLEDSPSASVSNPPTQNSRPTSMVVKKAHTIIPAHLVAEAISTIGGLDLRWSGPITLSEMQYVRQYVLAKYPQYCNGIVADGDSTFNLTSLCIDEESSRTTPDSKRGLPRSFGARESTPKLTRSLSDLDKTQLEASRLVDILNKKTSFPGNFISIPEIQVQNRALKHCGLSEADYLVIFMPNYRDAMVIIGEGYPFFRGNYYMTIIEEENDMIREFATSKESKVIPMPETWLDLRIKGSQLSQYFRRKCKHIPKGLFSYPAIVNETTRYSMHWISEAHRNSWHVLLDATGLVSGEDRLALALHRPDFVLCTLDNTHAQPSKITCLLVRKLSFDTSASLD</sequence>
<name>A0ACC4CPN5_POPAL</name>
<organism evidence="1 2">
    <name type="scientific">Populus alba</name>
    <name type="common">White poplar</name>
    <dbReference type="NCBI Taxonomy" id="43335"/>
    <lineage>
        <taxon>Eukaryota</taxon>
        <taxon>Viridiplantae</taxon>
        <taxon>Streptophyta</taxon>
        <taxon>Embryophyta</taxon>
        <taxon>Tracheophyta</taxon>
        <taxon>Spermatophyta</taxon>
        <taxon>Magnoliopsida</taxon>
        <taxon>eudicotyledons</taxon>
        <taxon>Gunneridae</taxon>
        <taxon>Pentapetalae</taxon>
        <taxon>rosids</taxon>
        <taxon>fabids</taxon>
        <taxon>Malpighiales</taxon>
        <taxon>Salicaceae</taxon>
        <taxon>Saliceae</taxon>
        <taxon>Populus</taxon>
    </lineage>
</organism>
<dbReference type="Proteomes" id="UP000309997">
    <property type="component" value="Unassembled WGS sequence"/>
</dbReference>
<evidence type="ECO:0000313" key="1">
    <source>
        <dbReference type="EMBL" id="KAL3599427.1"/>
    </source>
</evidence>
<proteinExistence type="predicted"/>
<gene>
    <name evidence="1" type="ORF">D5086_007345</name>
</gene>
<comment type="caution">
    <text evidence="1">The sequence shown here is derived from an EMBL/GenBank/DDBJ whole genome shotgun (WGS) entry which is preliminary data.</text>
</comment>
<protein>
    <submittedName>
        <fullName evidence="1">Uncharacterized protein</fullName>
    </submittedName>
</protein>
<keyword evidence="2" id="KW-1185">Reference proteome</keyword>
<reference evidence="1 2" key="1">
    <citation type="journal article" date="2024" name="Plant Biotechnol. J.">
        <title>Genome and CRISPR/Cas9 system of a widespread forest tree (Populus alba) in the world.</title>
        <authorList>
            <person name="Liu Y.J."/>
            <person name="Jiang P.F."/>
            <person name="Han X.M."/>
            <person name="Li X.Y."/>
            <person name="Wang H.M."/>
            <person name="Wang Y.J."/>
            <person name="Wang X.X."/>
            <person name="Zeng Q.Y."/>
        </authorList>
    </citation>
    <scope>NUCLEOTIDE SEQUENCE [LARGE SCALE GENOMIC DNA]</scope>
    <source>
        <strain evidence="2">cv. PAL-ZL1</strain>
    </source>
</reference>
<accession>A0ACC4CPN5</accession>